<name>A0A6H9T332_9BURK</name>
<evidence type="ECO:0000313" key="2">
    <source>
        <dbReference type="EMBL" id="VWB85244.1"/>
    </source>
</evidence>
<proteinExistence type="predicted"/>
<dbReference type="RefSeq" id="WP_151063863.1">
    <property type="nucleotide sequence ID" value="NZ_CABVPL010000032.1"/>
</dbReference>
<dbReference type="Proteomes" id="UP000430232">
    <property type="component" value="Unassembled WGS sequence"/>
</dbReference>
<dbReference type="EMBL" id="VZOJ01000015">
    <property type="protein sequence ID" value="KAB0643218.1"/>
    <property type="molecule type" value="Genomic_DNA"/>
</dbReference>
<reference evidence="1 3" key="1">
    <citation type="submission" date="2019-09" db="EMBL/GenBank/DDBJ databases">
        <title>Draft genome sequences of 48 bacterial type strains from the CCUG.</title>
        <authorList>
            <person name="Tunovic T."/>
            <person name="Pineiro-Iglesias B."/>
            <person name="Unosson C."/>
            <person name="Inganas E."/>
            <person name="Ohlen M."/>
            <person name="Cardew S."/>
            <person name="Jensie-Markopoulos S."/>
            <person name="Salva-Serra F."/>
            <person name="Jaen-Luchoro D."/>
            <person name="Karlsson R."/>
            <person name="Svensson-Stadler L."/>
            <person name="Chun J."/>
            <person name="Moore E."/>
        </authorList>
    </citation>
    <scope>NUCLEOTIDE SEQUENCE [LARGE SCALE GENOMIC DNA]</scope>
    <source>
        <strain evidence="1 3">CCUG 54555</strain>
    </source>
</reference>
<accession>A0A6H9T332</accession>
<gene>
    <name evidence="2" type="ORF">BLA24064_04029</name>
    <name evidence="1" type="ORF">F7R21_08585</name>
</gene>
<protein>
    <submittedName>
        <fullName evidence="2">Molecular chaperone</fullName>
    </submittedName>
</protein>
<reference evidence="2 4" key="2">
    <citation type="submission" date="2019-09" db="EMBL/GenBank/DDBJ databases">
        <authorList>
            <person name="Depoorter E."/>
        </authorList>
    </citation>
    <scope>NUCLEOTIDE SEQUENCE [LARGE SCALE GENOMIC DNA]</scope>
    <source>
        <strain evidence="2">LMG 24064</strain>
    </source>
</reference>
<dbReference type="GeneID" id="99791307"/>
<dbReference type="OrthoDB" id="9009966at2"/>
<evidence type="ECO:0000313" key="4">
    <source>
        <dbReference type="Proteomes" id="UP000494222"/>
    </source>
</evidence>
<evidence type="ECO:0000313" key="3">
    <source>
        <dbReference type="Proteomes" id="UP000430232"/>
    </source>
</evidence>
<dbReference type="AlphaFoldDB" id="A0A6H9T332"/>
<evidence type="ECO:0000313" key="1">
    <source>
        <dbReference type="EMBL" id="KAB0643218.1"/>
    </source>
</evidence>
<sequence length="65" mass="6693">MNIVINAPARLDQAPGVADIRPVEHRSSQISAGPEYVADVLGRFGAEPSDASDASDAAAVVLGYN</sequence>
<dbReference type="Proteomes" id="UP000494222">
    <property type="component" value="Unassembled WGS sequence"/>
</dbReference>
<organism evidence="1 3">
    <name type="scientific">Burkholderia latens</name>
    <dbReference type="NCBI Taxonomy" id="488446"/>
    <lineage>
        <taxon>Bacteria</taxon>
        <taxon>Pseudomonadati</taxon>
        <taxon>Pseudomonadota</taxon>
        <taxon>Betaproteobacteria</taxon>
        <taxon>Burkholderiales</taxon>
        <taxon>Burkholderiaceae</taxon>
        <taxon>Burkholderia</taxon>
        <taxon>Burkholderia cepacia complex</taxon>
    </lineage>
</organism>
<dbReference type="EMBL" id="CABVPL010000032">
    <property type="protein sequence ID" value="VWB85244.1"/>
    <property type="molecule type" value="Genomic_DNA"/>
</dbReference>
<keyword evidence="3" id="KW-1185">Reference proteome</keyword>